<dbReference type="SUPFAM" id="SSF53901">
    <property type="entry name" value="Thiolase-like"/>
    <property type="match status" value="1"/>
</dbReference>
<dbReference type="Pfam" id="PF02801">
    <property type="entry name" value="Ketoacyl-synt_C"/>
    <property type="match status" value="1"/>
</dbReference>
<feature type="compositionally biased region" description="Polar residues" evidence="6">
    <location>
        <begin position="476"/>
        <end position="507"/>
    </location>
</feature>
<dbReference type="InterPro" id="IPR020841">
    <property type="entry name" value="PKS_Beta-ketoAc_synthase_dom"/>
</dbReference>
<dbReference type="InterPro" id="IPR050091">
    <property type="entry name" value="PKS_NRPS_Biosynth_Enz"/>
</dbReference>
<dbReference type="InterPro" id="IPR014031">
    <property type="entry name" value="Ketoacyl_synth_C"/>
</dbReference>
<dbReference type="EMBL" id="WNKQ01000004">
    <property type="protein sequence ID" value="KAF5852136.1"/>
    <property type="molecule type" value="Genomic_DNA"/>
</dbReference>
<keyword evidence="2" id="KW-0597">Phosphoprotein</keyword>
<dbReference type="PANTHER" id="PTHR43775">
    <property type="entry name" value="FATTY ACID SYNTHASE"/>
    <property type="match status" value="1"/>
</dbReference>
<dbReference type="GO" id="GO:0004312">
    <property type="term" value="F:fatty acid synthase activity"/>
    <property type="evidence" value="ECO:0007669"/>
    <property type="project" value="TreeGrafter"/>
</dbReference>
<dbReference type="InterPro" id="IPR011032">
    <property type="entry name" value="GroES-like_sf"/>
</dbReference>
<evidence type="ECO:0000256" key="1">
    <source>
        <dbReference type="ARBA" id="ARBA00022450"/>
    </source>
</evidence>
<dbReference type="InterPro" id="IPR014030">
    <property type="entry name" value="Ketoacyl_synth_N"/>
</dbReference>
<dbReference type="PANTHER" id="PTHR43775:SF29">
    <property type="entry name" value="ASPERFURANONE POLYKETIDE SYNTHASE AFOG-RELATED"/>
    <property type="match status" value="1"/>
</dbReference>
<dbReference type="Gene3D" id="3.90.180.10">
    <property type="entry name" value="Medium-chain alcohol dehydrogenases, catalytic domain"/>
    <property type="match status" value="1"/>
</dbReference>
<feature type="region of interest" description="N-terminal hotdog fold" evidence="5">
    <location>
        <begin position="951"/>
        <end position="1088"/>
    </location>
</feature>
<name>A0A8H6DXJ5_COCSA</name>
<dbReference type="SUPFAM" id="SSF52151">
    <property type="entry name" value="FabD/lysophospholipase-like"/>
    <property type="match status" value="1"/>
</dbReference>
<keyword evidence="1" id="KW-0596">Phosphopantetheine</keyword>
<dbReference type="GO" id="GO:0044550">
    <property type="term" value="P:secondary metabolite biosynthetic process"/>
    <property type="evidence" value="ECO:0007669"/>
    <property type="project" value="TreeGrafter"/>
</dbReference>
<dbReference type="PROSITE" id="PS52019">
    <property type="entry name" value="PKS_MFAS_DH"/>
    <property type="match status" value="1"/>
</dbReference>
<feature type="domain" description="PKS/mFAS DH" evidence="8">
    <location>
        <begin position="951"/>
        <end position="1267"/>
    </location>
</feature>
<dbReference type="SMART" id="SM00827">
    <property type="entry name" value="PKS_AT"/>
    <property type="match status" value="1"/>
</dbReference>
<evidence type="ECO:0000256" key="6">
    <source>
        <dbReference type="SAM" id="MobiDB-lite"/>
    </source>
</evidence>
<dbReference type="InterPro" id="IPR016039">
    <property type="entry name" value="Thiolase-like"/>
</dbReference>
<dbReference type="SMART" id="SM00826">
    <property type="entry name" value="PKS_DH"/>
    <property type="match status" value="1"/>
</dbReference>
<dbReference type="Gene3D" id="3.40.50.720">
    <property type="entry name" value="NAD(P)-binding Rossmann-like Domain"/>
    <property type="match status" value="1"/>
</dbReference>
<dbReference type="CDD" id="cd05195">
    <property type="entry name" value="enoyl_red"/>
    <property type="match status" value="1"/>
</dbReference>
<dbReference type="SUPFAM" id="SSF55048">
    <property type="entry name" value="Probable ACP-binding domain of malonyl-CoA ACP transacylase"/>
    <property type="match status" value="1"/>
</dbReference>
<dbReference type="InterPro" id="IPR049900">
    <property type="entry name" value="PKS_mFAS_DH"/>
</dbReference>
<evidence type="ECO:0000313" key="10">
    <source>
        <dbReference type="Proteomes" id="UP000624244"/>
    </source>
</evidence>
<feature type="region of interest" description="Disordered" evidence="6">
    <location>
        <begin position="475"/>
        <end position="510"/>
    </location>
</feature>
<reference evidence="9" key="1">
    <citation type="submission" date="2019-11" db="EMBL/GenBank/DDBJ databases">
        <title>Bipolaris sorokiniana Genome sequencing.</title>
        <authorList>
            <person name="Wang H."/>
        </authorList>
    </citation>
    <scope>NUCLEOTIDE SEQUENCE</scope>
</reference>
<keyword evidence="4" id="KW-0511">Multifunctional enzyme</keyword>
<dbReference type="InterPro" id="IPR020807">
    <property type="entry name" value="PKS_DH"/>
</dbReference>
<accession>A0A8H6DXJ5</accession>
<dbReference type="InterPro" id="IPR013154">
    <property type="entry name" value="ADH-like_N"/>
</dbReference>
<dbReference type="Pfam" id="PF08240">
    <property type="entry name" value="ADH_N"/>
    <property type="match status" value="1"/>
</dbReference>
<dbReference type="SUPFAM" id="SSF50129">
    <property type="entry name" value="GroES-like"/>
    <property type="match status" value="1"/>
</dbReference>
<dbReference type="Pfam" id="PF00698">
    <property type="entry name" value="Acyl_transf_1"/>
    <property type="match status" value="2"/>
</dbReference>
<dbReference type="InterPro" id="IPR049551">
    <property type="entry name" value="PKS_DH_C"/>
</dbReference>
<evidence type="ECO:0000256" key="3">
    <source>
        <dbReference type="ARBA" id="ARBA00022679"/>
    </source>
</evidence>
<feature type="active site" description="Proton acceptor; for dehydratase activity" evidence="5">
    <location>
        <position position="983"/>
    </location>
</feature>
<feature type="active site" description="Proton donor; for dehydratase activity" evidence="5">
    <location>
        <position position="1177"/>
    </location>
</feature>
<dbReference type="CDD" id="cd00833">
    <property type="entry name" value="PKS"/>
    <property type="match status" value="1"/>
</dbReference>
<dbReference type="GO" id="GO:0016491">
    <property type="term" value="F:oxidoreductase activity"/>
    <property type="evidence" value="ECO:0007669"/>
    <property type="project" value="InterPro"/>
</dbReference>
<proteinExistence type="predicted"/>
<dbReference type="Gene3D" id="3.40.47.10">
    <property type="match status" value="1"/>
</dbReference>
<evidence type="ECO:0000313" key="9">
    <source>
        <dbReference type="EMBL" id="KAF5852136.1"/>
    </source>
</evidence>
<dbReference type="Gene3D" id="3.40.366.10">
    <property type="entry name" value="Malonyl-Coenzyme A Acyl Carrier Protein, domain 2"/>
    <property type="match status" value="2"/>
</dbReference>
<dbReference type="InterPro" id="IPR001227">
    <property type="entry name" value="Ac_transferase_dom_sf"/>
</dbReference>
<dbReference type="PROSITE" id="PS52004">
    <property type="entry name" value="KS3_2"/>
    <property type="match status" value="1"/>
</dbReference>
<evidence type="ECO:0000256" key="2">
    <source>
        <dbReference type="ARBA" id="ARBA00022553"/>
    </source>
</evidence>
<dbReference type="InterPro" id="IPR014043">
    <property type="entry name" value="Acyl_transferase_dom"/>
</dbReference>
<gene>
    <name evidence="9" type="ORF">GGP41_000920</name>
</gene>
<feature type="region of interest" description="C-terminal hotdog fold" evidence="5">
    <location>
        <begin position="1110"/>
        <end position="1267"/>
    </location>
</feature>
<dbReference type="InterPro" id="IPR057326">
    <property type="entry name" value="KR_dom"/>
</dbReference>
<dbReference type="Pfam" id="PF08659">
    <property type="entry name" value="KR"/>
    <property type="match status" value="1"/>
</dbReference>
<dbReference type="Pfam" id="PF14765">
    <property type="entry name" value="PS-DH"/>
    <property type="match status" value="1"/>
</dbReference>
<dbReference type="SUPFAM" id="SSF51735">
    <property type="entry name" value="NAD(P)-binding Rossmann-fold domains"/>
    <property type="match status" value="2"/>
</dbReference>
<keyword evidence="3" id="KW-0808">Transferase</keyword>
<dbReference type="Proteomes" id="UP000624244">
    <property type="component" value="Unassembled WGS sequence"/>
</dbReference>
<dbReference type="SMART" id="SM00829">
    <property type="entry name" value="PKS_ER"/>
    <property type="match status" value="1"/>
</dbReference>
<organism evidence="9 10">
    <name type="scientific">Cochliobolus sativus</name>
    <name type="common">Common root rot and spot blotch fungus</name>
    <name type="synonym">Bipolaris sorokiniana</name>
    <dbReference type="NCBI Taxonomy" id="45130"/>
    <lineage>
        <taxon>Eukaryota</taxon>
        <taxon>Fungi</taxon>
        <taxon>Dikarya</taxon>
        <taxon>Ascomycota</taxon>
        <taxon>Pezizomycotina</taxon>
        <taxon>Dothideomycetes</taxon>
        <taxon>Pleosporomycetidae</taxon>
        <taxon>Pleosporales</taxon>
        <taxon>Pleosporineae</taxon>
        <taxon>Pleosporaceae</taxon>
        <taxon>Bipolaris</taxon>
    </lineage>
</organism>
<feature type="domain" description="Ketosynthase family 3 (KS3)" evidence="7">
    <location>
        <begin position="20"/>
        <end position="445"/>
    </location>
</feature>
<dbReference type="InterPro" id="IPR049552">
    <property type="entry name" value="PKS_DH_N"/>
</dbReference>
<dbReference type="SMART" id="SM00825">
    <property type="entry name" value="PKS_KS"/>
    <property type="match status" value="1"/>
</dbReference>
<dbReference type="Gene3D" id="3.30.70.3290">
    <property type="match status" value="1"/>
</dbReference>
<dbReference type="GO" id="GO:0006633">
    <property type="term" value="P:fatty acid biosynthetic process"/>
    <property type="evidence" value="ECO:0007669"/>
    <property type="project" value="TreeGrafter"/>
</dbReference>
<dbReference type="InterPro" id="IPR016036">
    <property type="entry name" value="Malonyl_transacylase_ACP-bd"/>
</dbReference>
<dbReference type="InterPro" id="IPR036291">
    <property type="entry name" value="NAD(P)-bd_dom_sf"/>
</dbReference>
<dbReference type="InterPro" id="IPR013968">
    <property type="entry name" value="PKS_KR"/>
</dbReference>
<comment type="caution">
    <text evidence="9">The sequence shown here is derived from an EMBL/GenBank/DDBJ whole genome shotgun (WGS) entry which is preliminary data.</text>
</comment>
<dbReference type="Gene3D" id="3.10.129.110">
    <property type="entry name" value="Polyketide synthase dehydratase"/>
    <property type="match status" value="1"/>
</dbReference>
<dbReference type="InterPro" id="IPR042104">
    <property type="entry name" value="PKS_dehydratase_sf"/>
</dbReference>
<evidence type="ECO:0000256" key="4">
    <source>
        <dbReference type="ARBA" id="ARBA00023268"/>
    </source>
</evidence>
<dbReference type="InterPro" id="IPR016035">
    <property type="entry name" value="Acyl_Trfase/lysoPLipase"/>
</dbReference>
<dbReference type="SMART" id="SM00822">
    <property type="entry name" value="PKS_KR"/>
    <property type="match status" value="1"/>
</dbReference>
<protein>
    <submittedName>
        <fullName evidence="9">Uncharacterized protein</fullName>
    </submittedName>
</protein>
<dbReference type="Pfam" id="PF13602">
    <property type="entry name" value="ADH_zinc_N_2"/>
    <property type="match status" value="1"/>
</dbReference>
<evidence type="ECO:0000259" key="7">
    <source>
        <dbReference type="PROSITE" id="PS52004"/>
    </source>
</evidence>
<dbReference type="InterPro" id="IPR020843">
    <property type="entry name" value="ER"/>
</dbReference>
<evidence type="ECO:0000259" key="8">
    <source>
        <dbReference type="PROSITE" id="PS52019"/>
    </source>
</evidence>
<evidence type="ECO:0000256" key="5">
    <source>
        <dbReference type="PROSITE-ProRule" id="PRU01363"/>
    </source>
</evidence>
<dbReference type="Pfam" id="PF21089">
    <property type="entry name" value="PKS_DH_N"/>
    <property type="match status" value="1"/>
</dbReference>
<sequence>MKLSNTQRSSHPSSPDTGSFEPIAVVGFGFKFPQDVTNAESLWKLLIERRSTMTEIPKNRWNIDGFYKENGHRPGTVKNRGGHFLSDDPARFDAPFFSIQPAEAECMDPQQRLLLETSYHALENAGIPMQDAVGTRTSVHVGCLLQEYSQISQRDAQMPGDYRIVGSSGLAMLSNRLSWFYDFSGPSMTVDTACSGGLVALHLACQELLAGSVNMSLVCGTNLCLLPDSTALLSSLNMMSKDSVCYSFDERASGYARGEGFGVLVLKRLSEAIADGNNIRGVIRSTGCGQDGNTPSITSPSQSAQERLIRETYARAGLSLDETRYFEAHGTGTKAGDPCEAAAINSVFSARTPEDPIYVGALKSNMGHPEGASGIAGVIKTLLVLEKGIIPPNVYPERINPAVTAAGPNLRFPLKPVPWPTSGVRRASVNSFGYGGTNAHVVIEDALSFLREQGLEGRHCTTDVRTIEEAKHVHPCNTSTPTHIPSNENGSEIIPSGSTTCDDTPSGSAGDYDESNTFANENSKSTTKLLVISAFDERAVHRSIDALKKWMGDHLVDENRRQTLSDIAYTLAEKRTKFPWKSTCVALPETQSELTWSAPVRSKPNTNICFVFTGQGAQWHGMGRELMRYEVFSKAMREADHYFRSLGSSWSLIGHSSGEIAAAYASHAISRESAWMVAYFRGLAVGITQSLSPSNGAMVAVQAPLDSWKHLMDKQNESHAEDPIVIACYNSLRSFTLSGPRDAVHQLVSTLKEANIEVHILKVDVAYHSHHMKPVAEVYDKLLRKIEPGEPLDDQPSFVSTVTGKSLDQLVELRTAGYWNRNLTGSVKFSIALEGICTRPDTSSCYFVEIGPHSALRSPLSDILKAAGRDVKSEYVSVLRRDHAADVTAMQCAGKLHAIGASIDISAVNNIRGSDPKFLTSLPSYQFEDKKRYWLEGRTSIQYRQTKFVHHELLGSRTPDWNELEARWTNRILLDQSPYLKDHIINGLCLMPAAGMLVMALEAVRQFYGDAGADGSGYRMKDVSFTKPMTLSENPRGTEIQLTLRPGSVDARDAKPGSSWSHFSLYVYENDTWHLCCSGSISITYDNPSETSAEQTERAEKFLTTTKQCRTDISHEEVYNAFNKAGLSYGPTFRSMHAIKWDEQSQQATGSIGLAEWQKHAKFTYTDGHLIHPAALDTILQMTFPAYSIFAKNASATTVPTGFTNAWFSANLLRASNEAKSVKVNAQVKGCGFRNKLFDVTATDEQDQELYFYGELETSTIGRSGAAADEGEAPLTLYRIDWQPATFSNLSLQERESLYSGSTVYVVYDECDSLQSNLADMLGQIAISHCNTLLIPISWSSVSEKDLSKATCVFLPGLDGTLLRLVQDDDLNKIKQLLSTADALIWPTLQHLALDQSPTEGLVSGLVRTLATESEDYHLISVSLDRENGLEKLASNIMAVLDAKLADQTSDPEDEYWEVDGVLCIPRVVDDADLAAMVLPPSKEVATTVSKPWSELKNPVLTIRAAGILNTLHYEQDDSQHDTLGSDDVLVQVKAVGLNTRDVQVALGQIHDDAFGSEIAGVVLQTGSRSASHFQPGDRVFGITRNGVAQTAVSNFKQLRKIPEEMRFSENLSFAEAAAIPVAFCTAYFALMQVAGVKLGDNVLIHDATSALGYAAFRMCIHLGCTNIFTIVESEEQVDRMLHHGPISRSCIFVTGDPNLEYKIRRETEGRGVDVILGSMEALQSSNSCIASFGCMVDVGEKHAFVSTASRPKESSLPVVVASKNVTFANVNFQELAESRLFEGIFENVCQMIDDGRIMPHVPLAMFKQSEVEKAFRTVQDKDAIAKVVIEIDSDEVVDMEVASSPSKLLFHEDASYLVAGAFGGIGQSIVQWMVQQGARYLILPSRSPVEGTGSDREHFIQELHEQGAIVKAPVCDIADQHQLQAMLDSVRDIPDIRGCIQAAMVMRDSSFANMSVEKWHQSLAPKVDGSWNLHQLLPRNLDFFVMLSSSTGIMGSFGQSNYTVGNTYQDALAAHRMRQGQRAHTLALSMVTGVGYVAQNEQVQALLRVRGMLEEIFSPSSNSAAIPAA</sequence>
<dbReference type="Pfam" id="PF00109">
    <property type="entry name" value="ketoacyl-synt"/>
    <property type="match status" value="1"/>
</dbReference>